<dbReference type="EMBL" id="HG719714">
    <property type="protein sequence ID" value="CDJ58540.1"/>
    <property type="molecule type" value="Genomic_DNA"/>
</dbReference>
<dbReference type="RefSeq" id="XP_013335186.1">
    <property type="nucleotide sequence ID" value="XM_013479732.1"/>
</dbReference>
<evidence type="ECO:0000256" key="1">
    <source>
        <dbReference type="SAM" id="SignalP"/>
    </source>
</evidence>
<keyword evidence="3" id="KW-1185">Reference proteome</keyword>
<gene>
    <name evidence="2" type="ORF">EMWEY_00016450</name>
</gene>
<keyword evidence="1" id="KW-0732">Signal</keyword>
<organism evidence="2 3">
    <name type="scientific">Eimeria maxima</name>
    <name type="common">Coccidian parasite</name>
    <dbReference type="NCBI Taxonomy" id="5804"/>
    <lineage>
        <taxon>Eukaryota</taxon>
        <taxon>Sar</taxon>
        <taxon>Alveolata</taxon>
        <taxon>Apicomplexa</taxon>
        <taxon>Conoidasida</taxon>
        <taxon>Coccidia</taxon>
        <taxon>Eucoccidiorida</taxon>
        <taxon>Eimeriorina</taxon>
        <taxon>Eimeriidae</taxon>
        <taxon>Eimeria</taxon>
    </lineage>
</organism>
<dbReference type="Proteomes" id="UP000030763">
    <property type="component" value="Unassembled WGS sequence"/>
</dbReference>
<dbReference type="OrthoDB" id="346604at2759"/>
<reference evidence="2" key="2">
    <citation type="submission" date="2013-10" db="EMBL/GenBank/DDBJ databases">
        <authorList>
            <person name="Aslett M."/>
        </authorList>
    </citation>
    <scope>NUCLEOTIDE SEQUENCE [LARGE SCALE GENOMIC DNA]</scope>
    <source>
        <strain evidence="2">Weybridge</strain>
    </source>
</reference>
<reference evidence="2" key="1">
    <citation type="submission" date="2013-10" db="EMBL/GenBank/DDBJ databases">
        <title>Genomic analysis of the causative agents of coccidiosis in chickens.</title>
        <authorList>
            <person name="Reid A.J."/>
            <person name="Blake D."/>
            <person name="Billington K."/>
            <person name="Browne H."/>
            <person name="Dunn M."/>
            <person name="Hung S."/>
            <person name="Kawahara F."/>
            <person name="Miranda-Saavedra D."/>
            <person name="Mourier T."/>
            <person name="Nagra H."/>
            <person name="Otto T.D."/>
            <person name="Rawlings N."/>
            <person name="Sanchez A."/>
            <person name="Sanders M."/>
            <person name="Subramaniam C."/>
            <person name="Tay Y."/>
            <person name="Dear P."/>
            <person name="Doerig C."/>
            <person name="Gruber A."/>
            <person name="Parkinson J."/>
            <person name="Shirley M."/>
            <person name="Wan K.L."/>
            <person name="Berriman M."/>
            <person name="Tomley F."/>
            <person name="Pain A."/>
        </authorList>
    </citation>
    <scope>NUCLEOTIDE SEQUENCE [LARGE SCALE GENOMIC DNA]</scope>
    <source>
        <strain evidence="2">Weybridge</strain>
    </source>
</reference>
<feature type="chain" id="PRO_5004675334" evidence="1">
    <location>
        <begin position="32"/>
        <end position="2774"/>
    </location>
</feature>
<evidence type="ECO:0000313" key="3">
    <source>
        <dbReference type="Proteomes" id="UP000030763"/>
    </source>
</evidence>
<proteinExistence type="predicted"/>
<dbReference type="OMA" id="WTVILNC"/>
<protein>
    <submittedName>
        <fullName evidence="2">Uncharacterized protein</fullName>
    </submittedName>
</protein>
<dbReference type="GeneID" id="25335631"/>
<evidence type="ECO:0000313" key="2">
    <source>
        <dbReference type="EMBL" id="CDJ58540.1"/>
    </source>
</evidence>
<accession>U6MA89</accession>
<sequence>MILFSSSRGRLAWGPLFVLTLWATTRGVSSAQKTAFNSPHFAATVSEVRRHDGFEELPIVSLGTSGSLGILSPEDTKEQHIEYIDDLNNSDDEKFSGLQLANSPTPPPGSHYIDPILQNAEIPLDVRNTALKSKEIRALGLLLTTLRTFITKSTLRNLFLVLSSYYKLYSLFKACAVAYGLGFLFSKVDQVAGLANLLVTTLTSLFLDSWKHNMYARLVSDLRLPDTVEQSLSAFIRKEKQNVDSYTHSTVLESVKKAMIMVVRDILDPQNVGDIIDQALVPTEPSGTQLIDFSTVDISMDSFKAKHPFVFVAHHMETPVHVFTSELRRPGTNYYRILRSLQSIALPILLGQSTSHWDSVISHQMQPLMVGIGVKAQDLVISTLKDRAHKLPNLLEWVNRDVDYRALVATDWQPLIGALSNWEAKDDMYSSHGLDWRNAARMKQMYLFFLQQAAQISFLQRGIDEPVIQPGKSSCMSQFVARLQSTGSPRLKAMLDRVNLPESFLTWELVNQCFIKGRESDCSKLPLYFTSLQGNRLILSVSDMAVPVEFELREPPNPKTAEILHSFPRTVRQMRSPFGYAGKERLVSSQPAGLFAGIWRGMVTRTKELLSPFLTLITLARQAWGRLIRRLKKSHGPKISMKIKAFKETPEFLTIILQAKSKVVKLVGRPLHMLQRIDAFQCEAAKQMKSYLNYFQEDENANVVGTILERFSNGESFQLTTAGGMQGTINFLREWYLTKKLLRSAYPEARDLDIQQDISEWHNPSRRNLEEMLRLHGVDGKPFKESWTVILNCTESAENVRWEVLDLDVVNQEHMVVKQYVQDFGELATLASAVGKELSLAAGVDHVLRRMQETFFDYAYKRTLYIESPGAFLQQLIDSGSQQIAHEFEHWLLERLQGNSRSKRCRPGSFYGRAYAQYEALVDYYEKKDLEAPVPDLEEVKRFLLTASVPKGHLVRIPPEEDNQHSGIYKMVERLDRCTFLLEDANRFQLATDASLHIVRKFEDGDQISHQYLQRRQYKITAKDLTTGVCKVTDRHAFDFELHPEETTPITIGQFAFQGNKLPEGTWTLADPKAAYSTVVELNTDYLTDFEVEQSIVQDCYTGVACVIRDERDLPVVVHYAIPELATSAWTGPWLWLFLNGLHAEYLSIISSQQIVKSVEERFWTQRTINELASYCWDLPDEVSLSLDRKFLNPSSPSRLSRALALGASSGSELNSTSSGQLPFFQQTEQIVSKTAYAAYALRKEREEAAISGVKQHFRARTCGSRCAAWWLKANELKSMVKRFSEAGQAPMTPQHEQFILTNALYATPLGEYWISRICTFQNSFRKLFALLRLPYEQESTVPCSKVSAIIILATIMSDITLLIRRRAVTTGNVRMKNMEKLFSFLQHNDVPVPCTYEFPDAADLLQPSVPADSEECRQRDAAANAFMRMKSLNDSAHVQVDDVIQEIRRRFIPTLYSRLSPRFVSTTPEEYRRQATDFKEVDEEVDDLFAALHRPFAVWEGTFQHRQREEFLDIRMQQQCPFRPPQPTRHAKEIIPGAHVQLIQGYFPFGYNGKSSETAWPLLGLLLRQTVSLQSDPAGTFELQCDTLKNLRWGLKTLGLGSGEKTIQQAVQLFLEDANFAEVASFLPPPVEGCDAYAVPVGFLRFQSGQTPYSILVTPSGDALFGSISERLEKSGGQKRPNWSLVAVRVSEGVLYVEDAISGEIRRFDEPGGKFTPDEAELSYNERQLAMPELDPESPARWRNVVTRHVDGVLNQPGSNAECQAQRNYFIREVMKALSHNTPIRAGDKAWRGSSLVVVEKIDAGITFVRPAAIVGQPQSAEATTEPLFAAEKLTIGDSVVASEGFLAYDLLDIAPIGSVGCVSRLRRKDSGETALSRKPLFRLNGFQEGELVRKSSSIEVYEYMGTCGNTYALRSFVTREMEWTYEDLMPLWGQLGRAYPQKELYMSLVLFLKEFHRTECSQISRIQFKKVLTILENYNKISVSDKESLQTTFEHRANKESFYEAVQGVQKLASDLQADLQSRISPSSPTDIRKEMLFAWGNASIAALEAMWRGRSLWRMLHKIHQQGLAGFFTEINTLPQRPDLLAAVNSIKADNLRELGQKAINDYVPASGASLLLPSITDAVDQRTFQSSVNEEAQPTLSNFLNFVGESVIPRRALTTLLSSTSKEKALKLWEDYSTTIARRLDDFAVQQNALDGYRKSLQSRDSVLPQSSLNSTWTDKIMLKLAEVIGSLMRQELGNKLPAQKIKSTLQPVILQELVEVSDLSFSSDSDKERVFGKLSETLADQISHLYQIQNPGRVPRGEVLLDVFSLLEVDGSEVREHEERLRHQYSQLTQKYIDQLISAEVIGIEGIIDIIRRLENTLGTLITPLIDQALGLVKKATQVIARPRKKKERFLFAFDALSASLDRIDTSVTPTGKHQIGIRHSLYEEESELFRAPVTPKVPGAVKPMKDMGSLKRISTRFLAMGAGAVSTAGFQLLSKITGTPIPDHLANVLLFFWTQIRAGVFNTSLKNTFSLYIGPAAAENIKLVQNSVWISGVQPWVDSLTMQTAVLERLLGEIEGGGSLSRDWWRELPLLVFIKRSLDTVRSSMFDPSNLYRIWSQIKFATSAPSGLYTVLMAPVKGLGSYLYLLLIELLNGVLPAENGDFLVPRDLLGEGNPRTAMHIAVANPVDLIKYLHRLFDVLLKVYVPMFHELFDTGIQLVLQKLGHHISKDQGVLEVWRLLNHIADHDVDGELEEIVQELIFRVTDDVLRLWPSMPSGSPQPWRQM</sequence>
<name>U6MA89_EIMMA</name>
<dbReference type="VEuPathDB" id="ToxoDB:EMWEY_00016450"/>
<feature type="signal peptide" evidence="1">
    <location>
        <begin position="1"/>
        <end position="31"/>
    </location>
</feature>